<accession>A0A699I1W4</accession>
<organism evidence="2">
    <name type="scientific">Tanacetum cinerariifolium</name>
    <name type="common">Dalmatian daisy</name>
    <name type="synonym">Chrysanthemum cinerariifolium</name>
    <dbReference type="NCBI Taxonomy" id="118510"/>
    <lineage>
        <taxon>Eukaryota</taxon>
        <taxon>Viridiplantae</taxon>
        <taxon>Streptophyta</taxon>
        <taxon>Embryophyta</taxon>
        <taxon>Tracheophyta</taxon>
        <taxon>Spermatophyta</taxon>
        <taxon>Magnoliopsida</taxon>
        <taxon>eudicotyledons</taxon>
        <taxon>Gunneridae</taxon>
        <taxon>Pentapetalae</taxon>
        <taxon>asterids</taxon>
        <taxon>campanulids</taxon>
        <taxon>Asterales</taxon>
        <taxon>Asteraceae</taxon>
        <taxon>Asteroideae</taxon>
        <taxon>Anthemideae</taxon>
        <taxon>Anthemidinae</taxon>
        <taxon>Tanacetum</taxon>
    </lineage>
</organism>
<reference evidence="2" key="1">
    <citation type="journal article" date="2019" name="Sci. Rep.">
        <title>Draft genome of Tanacetum cinerariifolium, the natural source of mosquito coil.</title>
        <authorList>
            <person name="Yamashiro T."/>
            <person name="Shiraishi A."/>
            <person name="Satake H."/>
            <person name="Nakayama K."/>
        </authorList>
    </citation>
    <scope>NUCLEOTIDE SEQUENCE</scope>
</reference>
<dbReference type="AlphaFoldDB" id="A0A699I1W4"/>
<protein>
    <submittedName>
        <fullName evidence="2">Retrovirus-related Pol polyprotein from transposon TNT 1-94</fullName>
    </submittedName>
</protein>
<evidence type="ECO:0000313" key="2">
    <source>
        <dbReference type="EMBL" id="GEY97392.1"/>
    </source>
</evidence>
<feature type="region of interest" description="Disordered" evidence="1">
    <location>
        <begin position="1"/>
        <end position="53"/>
    </location>
</feature>
<sequence length="278" mass="30861">MGEGSALPIDPQHTPTNLKSSSSQPQKTHKPRKPERKKTQVPQPSSSTKNVANELSIRSRVTDWCQEATRDTIAQTRFENVSKLSNDSLLVRGVLELKKIKTTQALEITSLKKRVKKLKKKQRLRTHKLKRLYKVGLIARLDSFEAKQSFGDDASKQRRKINDIDADEDITLVNHQDDAEIFDVSAAVEVNAASIATTVSACFKSWICKLNLGLRSFKECLVLGSISEANMSLTAYADADHAGCQDTRRSTSESAQFLGEKLVGWSSKKKKSTAISST</sequence>
<proteinExistence type="predicted"/>
<name>A0A699I1W4_TANCI</name>
<feature type="compositionally biased region" description="Polar residues" evidence="1">
    <location>
        <begin position="40"/>
        <end position="53"/>
    </location>
</feature>
<gene>
    <name evidence="2" type="ORF">Tci_469366</name>
</gene>
<feature type="compositionally biased region" description="Polar residues" evidence="1">
    <location>
        <begin position="13"/>
        <end position="26"/>
    </location>
</feature>
<feature type="compositionally biased region" description="Basic residues" evidence="1">
    <location>
        <begin position="27"/>
        <end position="36"/>
    </location>
</feature>
<evidence type="ECO:0000256" key="1">
    <source>
        <dbReference type="SAM" id="MobiDB-lite"/>
    </source>
</evidence>
<dbReference type="EMBL" id="BKCJ010227925">
    <property type="protein sequence ID" value="GEY97392.1"/>
    <property type="molecule type" value="Genomic_DNA"/>
</dbReference>
<comment type="caution">
    <text evidence="2">The sequence shown here is derived from an EMBL/GenBank/DDBJ whole genome shotgun (WGS) entry which is preliminary data.</text>
</comment>